<evidence type="ECO:0000256" key="6">
    <source>
        <dbReference type="ARBA" id="ARBA00034617"/>
    </source>
</evidence>
<evidence type="ECO:0000256" key="3">
    <source>
        <dbReference type="ARBA" id="ARBA00022806"/>
    </source>
</evidence>
<dbReference type="PANTHER" id="PTHR11070">
    <property type="entry name" value="UVRD / RECB / PCRA DNA HELICASE FAMILY MEMBER"/>
    <property type="match status" value="1"/>
</dbReference>
<dbReference type="InterPro" id="IPR027417">
    <property type="entry name" value="P-loop_NTPase"/>
</dbReference>
<dbReference type="SUPFAM" id="SSF57783">
    <property type="entry name" value="Zinc beta-ribbon"/>
    <property type="match status" value="1"/>
</dbReference>
<feature type="domain" description="UvrD-like helicase ATP-binding" evidence="10">
    <location>
        <begin position="123"/>
        <end position="592"/>
    </location>
</feature>
<gene>
    <name evidence="11" type="ORF">J2W55_003504</name>
</gene>
<dbReference type="Gene3D" id="3.30.65.10">
    <property type="entry name" value="Bacterial Topoisomerase I, domain 1"/>
    <property type="match status" value="1"/>
</dbReference>
<dbReference type="SUPFAM" id="SSF52540">
    <property type="entry name" value="P-loop containing nucleoside triphosphate hydrolases"/>
    <property type="match status" value="1"/>
</dbReference>
<keyword evidence="2 9" id="KW-0378">Hydrolase</keyword>
<evidence type="ECO:0000313" key="11">
    <source>
        <dbReference type="EMBL" id="MDR6943651.1"/>
    </source>
</evidence>
<keyword evidence="1 9" id="KW-0547">Nucleotide-binding</keyword>
<evidence type="ECO:0000313" key="12">
    <source>
        <dbReference type="Proteomes" id="UP001247620"/>
    </source>
</evidence>
<evidence type="ECO:0000256" key="4">
    <source>
        <dbReference type="ARBA" id="ARBA00022840"/>
    </source>
</evidence>
<dbReference type="Pfam" id="PF13361">
    <property type="entry name" value="UvrD_C"/>
    <property type="match status" value="1"/>
</dbReference>
<dbReference type="GO" id="GO:0016787">
    <property type="term" value="F:hydrolase activity"/>
    <property type="evidence" value="ECO:0007669"/>
    <property type="project" value="UniProtKB-KW"/>
</dbReference>
<evidence type="ECO:0000259" key="10">
    <source>
        <dbReference type="PROSITE" id="PS51198"/>
    </source>
</evidence>
<dbReference type="Proteomes" id="UP001247620">
    <property type="component" value="Unassembled WGS sequence"/>
</dbReference>
<keyword evidence="5" id="KW-0413">Isomerase</keyword>
<keyword evidence="4 9" id="KW-0067">ATP-binding</keyword>
<dbReference type="EMBL" id="JAVDUU010000003">
    <property type="protein sequence ID" value="MDR6943651.1"/>
    <property type="molecule type" value="Genomic_DNA"/>
</dbReference>
<protein>
    <recommendedName>
        <fullName evidence="7">DNA 3'-5' helicase</fullName>
        <ecNumber evidence="7">5.6.2.4</ecNumber>
    </recommendedName>
</protein>
<dbReference type="InterPro" id="IPR014016">
    <property type="entry name" value="UvrD-like_ATP-bd"/>
</dbReference>
<reference evidence="11 12" key="1">
    <citation type="submission" date="2023-07" db="EMBL/GenBank/DDBJ databases">
        <title>Sorghum-associated microbial communities from plants grown in Nebraska, USA.</title>
        <authorList>
            <person name="Schachtman D."/>
        </authorList>
    </citation>
    <scope>NUCLEOTIDE SEQUENCE [LARGE SCALE GENOMIC DNA]</scope>
    <source>
        <strain evidence="11 12">3262</strain>
    </source>
</reference>
<dbReference type="Gene3D" id="3.40.50.300">
    <property type="entry name" value="P-loop containing nucleotide triphosphate hydrolases"/>
    <property type="match status" value="3"/>
</dbReference>
<feature type="binding site" evidence="9">
    <location>
        <begin position="144"/>
        <end position="151"/>
    </location>
    <ligand>
        <name>ATP</name>
        <dbReference type="ChEBI" id="CHEBI:30616"/>
    </ligand>
</feature>
<comment type="caution">
    <text evidence="11">The sequence shown here is derived from an EMBL/GenBank/DDBJ whole genome shotgun (WGS) entry which is preliminary data.</text>
</comment>
<dbReference type="Gene3D" id="3.40.91.30">
    <property type="match status" value="1"/>
</dbReference>
<keyword evidence="12" id="KW-1185">Reference proteome</keyword>
<evidence type="ECO:0000256" key="9">
    <source>
        <dbReference type="PROSITE-ProRule" id="PRU00560"/>
    </source>
</evidence>
<comment type="catalytic activity">
    <reaction evidence="6">
        <text>Couples ATP hydrolysis with the unwinding of duplex DNA by translocating in the 3'-5' direction.</text>
        <dbReference type="EC" id="5.6.2.4"/>
    </reaction>
</comment>
<dbReference type="InterPro" id="IPR014017">
    <property type="entry name" value="DNA_helicase_UvrD-like_C"/>
</dbReference>
<evidence type="ECO:0000256" key="1">
    <source>
        <dbReference type="ARBA" id="ARBA00022741"/>
    </source>
</evidence>
<dbReference type="Pfam" id="PF00580">
    <property type="entry name" value="UvrD-helicase"/>
    <property type="match status" value="2"/>
</dbReference>
<organism evidence="11 12">
    <name type="scientific">Mucilaginibacter pocheonensis</name>
    <dbReference type="NCBI Taxonomy" id="398050"/>
    <lineage>
        <taxon>Bacteria</taxon>
        <taxon>Pseudomonadati</taxon>
        <taxon>Bacteroidota</taxon>
        <taxon>Sphingobacteriia</taxon>
        <taxon>Sphingobacteriales</taxon>
        <taxon>Sphingobacteriaceae</taxon>
        <taxon>Mucilaginibacter</taxon>
    </lineage>
</organism>
<dbReference type="PROSITE" id="PS51198">
    <property type="entry name" value="UVRD_HELICASE_ATP_BIND"/>
    <property type="match status" value="1"/>
</dbReference>
<sequence>MISIVGVWYLIKDWRRKKAFKQSFPGIIYKVREANTLFSTLTGFERYFANADEKAFLNTYRVTREAILSDFDSMGLAEAEIEALKLFCKNFDLCADKRKDYNNEFVRFEQTKYAAFFAGLEAYPLSSDQTEAIIRDEDNNLVLAGAGTGKTTTISGKVAYLLKKQIAAPDELLIISFTNNAALEMRQRCRDFCKGLSGADTLEVRTFNSFGFLVCRTCSDQEIRLAFDDSDKAKCFLQEKFDELFLSDLSFQRKAINYLSFFNRPPKDESEFETRNDYLTYEQGFKNITLDGIKVKSQQEMEIANFFCLFNINYEYERHYPLEAEDRNPTFGVYQPDFYLTDYEIWHEHYGIARNGDVAKSFTTRPPYKTAREYYHAGMAWKDLIHEKYKTRLLKSYAYEATEGNLIRNLKERLLAEGVEMRERTPEDILELIKKSADYEEFINLIHVFLGLMKSCGKLPDELQPKKGDKRFRVFLDVMGPLFNAYDKHLKGIPAVDFNDMINHAAQHFRNGAFKKPYKYILVDEFQDMSLGRYELLKAIRIQNPGVKLYAVGDDWQSIFRFTGSDLSIITQFETQFGVTSQTAVLKTYRFNDQILNVSSAFVQKNPSQISKQLTAQLPTPEGHISFEFIKITGGGGREHYLRYRTQHLSEILGKISAEKSNASVFMIGRYKLNAPRDMRYLQNQYPKLGIKFFTAHGVKGMTCDYAILLDLDSGVLGFPSEMADDPMLNYLLQEGDDFENAEERRVFYVAITRARYKNYLIYNENQPSKFIMELLLANDSKNRTAINCPECGGPMIKRTGPHSEFYGCLHYPKCTGKVALANVVIS</sequence>
<proteinExistence type="predicted"/>
<accession>A0ABU1TFM3</accession>
<evidence type="ECO:0000256" key="8">
    <source>
        <dbReference type="ARBA" id="ARBA00048988"/>
    </source>
</evidence>
<dbReference type="RefSeq" id="WP_310098295.1">
    <property type="nucleotide sequence ID" value="NZ_JAVDUU010000003.1"/>
</dbReference>
<dbReference type="Pfam" id="PF01396">
    <property type="entry name" value="Zn_ribbon_Top1"/>
    <property type="match status" value="1"/>
</dbReference>
<name>A0ABU1TFM3_9SPHI</name>
<dbReference type="InterPro" id="IPR000212">
    <property type="entry name" value="DNA_helicase_UvrD/REP"/>
</dbReference>
<keyword evidence="3 9" id="KW-0347">Helicase</keyword>
<dbReference type="GO" id="GO:0003678">
    <property type="term" value="F:DNA helicase activity"/>
    <property type="evidence" value="ECO:0007669"/>
    <property type="project" value="UniProtKB-EC"/>
</dbReference>
<evidence type="ECO:0000256" key="2">
    <source>
        <dbReference type="ARBA" id="ARBA00022801"/>
    </source>
</evidence>
<dbReference type="PANTHER" id="PTHR11070:SF63">
    <property type="entry name" value="DNA HELICASE IV"/>
    <property type="match status" value="1"/>
</dbReference>
<dbReference type="EC" id="5.6.2.4" evidence="7"/>
<evidence type="ECO:0000256" key="5">
    <source>
        <dbReference type="ARBA" id="ARBA00023235"/>
    </source>
</evidence>
<dbReference type="InterPro" id="IPR013498">
    <property type="entry name" value="Topo_IA_Znf"/>
</dbReference>
<comment type="catalytic activity">
    <reaction evidence="8">
        <text>ATP + H2O = ADP + phosphate + H(+)</text>
        <dbReference type="Rhea" id="RHEA:13065"/>
        <dbReference type="ChEBI" id="CHEBI:15377"/>
        <dbReference type="ChEBI" id="CHEBI:15378"/>
        <dbReference type="ChEBI" id="CHEBI:30616"/>
        <dbReference type="ChEBI" id="CHEBI:43474"/>
        <dbReference type="ChEBI" id="CHEBI:456216"/>
        <dbReference type="EC" id="5.6.2.4"/>
    </reaction>
</comment>
<evidence type="ECO:0000256" key="7">
    <source>
        <dbReference type="ARBA" id="ARBA00034808"/>
    </source>
</evidence>